<feature type="chain" id="PRO_5001815527" description="SCP domain-containing protein" evidence="1">
    <location>
        <begin position="18"/>
        <end position="248"/>
    </location>
</feature>
<dbReference type="PRINTS" id="PR00837">
    <property type="entry name" value="V5TPXLIKE"/>
</dbReference>
<comment type="caution">
    <text evidence="3">The sequence shown here is derived from an EMBL/GenBank/DDBJ whole genome shotgun (WGS) entry which is preliminary data.</text>
</comment>
<proteinExistence type="predicted"/>
<dbReference type="InterPro" id="IPR035940">
    <property type="entry name" value="CAP_sf"/>
</dbReference>
<keyword evidence="4" id="KW-1185">Reference proteome</keyword>
<dbReference type="EMBL" id="JPKY01000024">
    <property type="protein sequence ID" value="KFH46018.1"/>
    <property type="molecule type" value="Genomic_DNA"/>
</dbReference>
<evidence type="ECO:0000313" key="3">
    <source>
        <dbReference type="EMBL" id="KFH46018.1"/>
    </source>
</evidence>
<sequence length="248" mass="27564">MEPLLIAILLASAFVAAQDDPPGGILATAGGTYTMTYTDSLDGDVTYETYTVPERGPEATSALEYPEWQSLADFQDTSIERTNYWRKRHDAPEAEWDDNLYIEANNYLRNLDENFGEGDCPPVGDTGSDYGENMVIGQDGVTESIDLWAAEREDYSFEDAEGGERTANFTQLVWKDSTTFACAHRFCGEESGYIYLCYYDPPGNVRGDFENQVGREVEVQEDEDDGASKLLPGVFSALILCLSWIALL</sequence>
<dbReference type="Pfam" id="PF00188">
    <property type="entry name" value="CAP"/>
    <property type="match status" value="1"/>
</dbReference>
<dbReference type="SMART" id="SM00198">
    <property type="entry name" value="SCP"/>
    <property type="match status" value="1"/>
</dbReference>
<protein>
    <recommendedName>
        <fullName evidence="2">SCP domain-containing protein</fullName>
    </recommendedName>
</protein>
<dbReference type="InterPro" id="IPR014044">
    <property type="entry name" value="CAP_dom"/>
</dbReference>
<organism evidence="3 4">
    <name type="scientific">Hapsidospora chrysogenum (strain ATCC 11550 / CBS 779.69 / DSM 880 / IAM 14645 / JCM 23072 / IMI 49137)</name>
    <name type="common">Acremonium chrysogenum</name>
    <dbReference type="NCBI Taxonomy" id="857340"/>
    <lineage>
        <taxon>Eukaryota</taxon>
        <taxon>Fungi</taxon>
        <taxon>Dikarya</taxon>
        <taxon>Ascomycota</taxon>
        <taxon>Pezizomycotina</taxon>
        <taxon>Sordariomycetes</taxon>
        <taxon>Hypocreomycetidae</taxon>
        <taxon>Hypocreales</taxon>
        <taxon>Bionectriaceae</taxon>
        <taxon>Hapsidospora</taxon>
    </lineage>
</organism>
<dbReference type="Proteomes" id="UP000029964">
    <property type="component" value="Unassembled WGS sequence"/>
</dbReference>
<name>A0A086T9I6_HAPC1</name>
<gene>
    <name evidence="3" type="ORF">ACRE_031710</name>
</gene>
<dbReference type="InterPro" id="IPR001283">
    <property type="entry name" value="CRISP-related"/>
</dbReference>
<feature type="signal peptide" evidence="1">
    <location>
        <begin position="1"/>
        <end position="17"/>
    </location>
</feature>
<dbReference type="PANTHER" id="PTHR10334">
    <property type="entry name" value="CYSTEINE-RICH SECRETORY PROTEIN-RELATED"/>
    <property type="match status" value="1"/>
</dbReference>
<keyword evidence="1" id="KW-0732">Signal</keyword>
<accession>A0A086T9I6</accession>
<evidence type="ECO:0000256" key="1">
    <source>
        <dbReference type="SAM" id="SignalP"/>
    </source>
</evidence>
<dbReference type="SUPFAM" id="SSF55797">
    <property type="entry name" value="PR-1-like"/>
    <property type="match status" value="1"/>
</dbReference>
<dbReference type="HOGENOM" id="CLU_035730_6_2_1"/>
<dbReference type="AlphaFoldDB" id="A0A086T9I6"/>
<evidence type="ECO:0000313" key="4">
    <source>
        <dbReference type="Proteomes" id="UP000029964"/>
    </source>
</evidence>
<reference evidence="4" key="1">
    <citation type="journal article" date="2014" name="Genome Announc.">
        <title>Genome sequence and annotation of Acremonium chrysogenum, producer of the beta-lactam antibiotic cephalosporin C.</title>
        <authorList>
            <person name="Terfehr D."/>
            <person name="Dahlmann T.A."/>
            <person name="Specht T."/>
            <person name="Zadra I."/>
            <person name="Kuernsteiner H."/>
            <person name="Kueck U."/>
        </authorList>
    </citation>
    <scope>NUCLEOTIDE SEQUENCE [LARGE SCALE GENOMIC DNA]</scope>
    <source>
        <strain evidence="4">ATCC 11550 / CBS 779.69 / DSM 880 / IAM 14645 / JCM 23072 / IMI 49137</strain>
    </source>
</reference>
<dbReference type="STRING" id="857340.A0A086T9I6"/>
<dbReference type="Gene3D" id="3.40.33.10">
    <property type="entry name" value="CAP"/>
    <property type="match status" value="1"/>
</dbReference>
<dbReference type="OrthoDB" id="337038at2759"/>
<evidence type="ECO:0000259" key="2">
    <source>
        <dbReference type="SMART" id="SM00198"/>
    </source>
</evidence>
<feature type="domain" description="SCP" evidence="2">
    <location>
        <begin position="73"/>
        <end position="207"/>
    </location>
</feature>